<keyword evidence="1" id="KW-0378">Hydrolase</keyword>
<dbReference type="GO" id="GO:0005737">
    <property type="term" value="C:cytoplasm"/>
    <property type="evidence" value="ECO:0007669"/>
    <property type="project" value="TreeGrafter"/>
</dbReference>
<sequence length="271" mass="32880">MNELYCNNCGKKGHLYNQCKLPITSLGIIAFRFNEKKLEFLMIRRKDTLGFIDFMRGKYSLQNKEYIKNMIYQMTNEERNMLKTLSFEDLWIKLWGKGSISSQYRNEEINSKEKFYQLKDGVYIQNYSYNLNSIIDECNEIICWDEPEWGFPKGRRNYQEKDYECAIREFCEETGYNKKNLLNVKNIYPFEEIFTGSNYKSYKHKYYLAYMKTSDTYQTNKYQRSEVGKMEWCSFEDCLSKIRIYNLEKKRLLTNINETIHNFQLLFFNDM</sequence>
<dbReference type="GO" id="GO:0008270">
    <property type="term" value="F:zinc ion binding"/>
    <property type="evidence" value="ECO:0007669"/>
    <property type="project" value="InterPro"/>
</dbReference>
<evidence type="ECO:0000259" key="3">
    <source>
        <dbReference type="PROSITE" id="PS51462"/>
    </source>
</evidence>
<reference evidence="4" key="1">
    <citation type="journal article" date="2020" name="Nature">
        <title>Giant virus diversity and host interactions through global metagenomics.</title>
        <authorList>
            <person name="Schulz F."/>
            <person name="Roux S."/>
            <person name="Paez-Espino D."/>
            <person name="Jungbluth S."/>
            <person name="Walsh D.A."/>
            <person name="Denef V.J."/>
            <person name="McMahon K.D."/>
            <person name="Konstantinidis K.T."/>
            <person name="Eloe-Fadrosh E.A."/>
            <person name="Kyrpides N.C."/>
            <person name="Woyke T."/>
        </authorList>
    </citation>
    <scope>NUCLEOTIDE SEQUENCE</scope>
    <source>
        <strain evidence="4">GVMAG-S-ERX556049-19</strain>
    </source>
</reference>
<organism evidence="4">
    <name type="scientific">viral metagenome</name>
    <dbReference type="NCBI Taxonomy" id="1070528"/>
    <lineage>
        <taxon>unclassified sequences</taxon>
        <taxon>metagenomes</taxon>
        <taxon>organismal metagenomes</taxon>
    </lineage>
</organism>
<accession>A0A6C0FAP2</accession>
<dbReference type="InterPro" id="IPR001878">
    <property type="entry name" value="Znf_CCHC"/>
</dbReference>
<name>A0A6C0FAP2_9ZZZZ</name>
<evidence type="ECO:0008006" key="5">
    <source>
        <dbReference type="Google" id="ProtNLM"/>
    </source>
</evidence>
<dbReference type="PANTHER" id="PTHR23114:SF17">
    <property type="entry name" value="M7GPPPN-MRNA HYDROLASE"/>
    <property type="match status" value="1"/>
</dbReference>
<dbReference type="Pfam" id="PF00293">
    <property type="entry name" value="NUDIX"/>
    <property type="match status" value="1"/>
</dbReference>
<dbReference type="InterPro" id="IPR020084">
    <property type="entry name" value="NUDIX_hydrolase_CS"/>
</dbReference>
<dbReference type="PANTHER" id="PTHR23114">
    <property type="entry name" value="M7GPPPN-MRNA HYDROLASE"/>
    <property type="match status" value="1"/>
</dbReference>
<protein>
    <recommendedName>
        <fullName evidence="5">Nudix hydrolase domain-containing protein</fullName>
    </recommendedName>
</protein>
<dbReference type="PROSITE" id="PS00893">
    <property type="entry name" value="NUDIX_BOX"/>
    <property type="match status" value="1"/>
</dbReference>
<dbReference type="PROSITE" id="PS50158">
    <property type="entry name" value="ZF_CCHC"/>
    <property type="match status" value="1"/>
</dbReference>
<dbReference type="GO" id="GO:0016787">
    <property type="term" value="F:hydrolase activity"/>
    <property type="evidence" value="ECO:0007669"/>
    <property type="project" value="UniProtKB-KW"/>
</dbReference>
<dbReference type="GO" id="GO:0003676">
    <property type="term" value="F:nucleic acid binding"/>
    <property type="evidence" value="ECO:0007669"/>
    <property type="project" value="InterPro"/>
</dbReference>
<evidence type="ECO:0000256" key="1">
    <source>
        <dbReference type="ARBA" id="ARBA00022801"/>
    </source>
</evidence>
<evidence type="ECO:0000259" key="2">
    <source>
        <dbReference type="PROSITE" id="PS50158"/>
    </source>
</evidence>
<dbReference type="Gene3D" id="3.90.79.10">
    <property type="entry name" value="Nucleoside Triphosphate Pyrophosphohydrolase"/>
    <property type="match status" value="1"/>
</dbReference>
<dbReference type="SUPFAM" id="SSF55811">
    <property type="entry name" value="Nudix"/>
    <property type="match status" value="1"/>
</dbReference>
<dbReference type="InterPro" id="IPR000086">
    <property type="entry name" value="NUDIX_hydrolase_dom"/>
</dbReference>
<feature type="domain" description="Nudix hydrolase" evidence="3">
    <location>
        <begin position="23"/>
        <end position="257"/>
    </location>
</feature>
<dbReference type="EMBL" id="MN738826">
    <property type="protein sequence ID" value="QHT38124.1"/>
    <property type="molecule type" value="Genomic_DNA"/>
</dbReference>
<evidence type="ECO:0000313" key="4">
    <source>
        <dbReference type="EMBL" id="QHT38124.1"/>
    </source>
</evidence>
<dbReference type="PROSITE" id="PS51462">
    <property type="entry name" value="NUDIX"/>
    <property type="match status" value="1"/>
</dbReference>
<dbReference type="InterPro" id="IPR015797">
    <property type="entry name" value="NUDIX_hydrolase-like_dom_sf"/>
</dbReference>
<dbReference type="AlphaFoldDB" id="A0A6C0FAP2"/>
<proteinExistence type="predicted"/>
<feature type="domain" description="CCHC-type" evidence="2">
    <location>
        <begin position="6"/>
        <end position="20"/>
    </location>
</feature>